<keyword evidence="2" id="KW-1185">Reference proteome</keyword>
<dbReference type="OrthoDB" id="5298532at2"/>
<comment type="caution">
    <text evidence="1">The sequence shown here is derived from an EMBL/GenBank/DDBJ whole genome shotgun (WGS) entry which is preliminary data.</text>
</comment>
<organism evidence="1 2">
    <name type="scientific">Caballeronia arvi</name>
    <dbReference type="NCBI Taxonomy" id="1777135"/>
    <lineage>
        <taxon>Bacteria</taxon>
        <taxon>Pseudomonadati</taxon>
        <taxon>Pseudomonadota</taxon>
        <taxon>Betaproteobacteria</taxon>
        <taxon>Burkholderiales</taxon>
        <taxon>Burkholderiaceae</taxon>
        <taxon>Caballeronia</taxon>
    </lineage>
</organism>
<name>A0A158K5T6_9BURK</name>
<evidence type="ECO:0000313" key="1">
    <source>
        <dbReference type="EMBL" id="SAL75811.1"/>
    </source>
</evidence>
<proteinExistence type="predicted"/>
<reference evidence="1" key="1">
    <citation type="submission" date="2016-01" db="EMBL/GenBank/DDBJ databases">
        <authorList>
            <person name="Peeters C."/>
        </authorList>
    </citation>
    <scope>NUCLEOTIDE SEQUENCE [LARGE SCALE GENOMIC DNA]</scope>
    <source>
        <strain evidence="1">LMG 29317</strain>
    </source>
</reference>
<dbReference type="EMBL" id="FCOM02000025">
    <property type="protein sequence ID" value="SAL75811.1"/>
    <property type="molecule type" value="Genomic_DNA"/>
</dbReference>
<dbReference type="AlphaFoldDB" id="A0A158K5T6"/>
<evidence type="ECO:0000313" key="2">
    <source>
        <dbReference type="Proteomes" id="UP000055019"/>
    </source>
</evidence>
<sequence>MSQFTTALLSKALVSFDSLPDSAHVDVRTVAGLYGCSTPTVWRRVNAGLIPAPRKFGMSTRWNVGDLRASLIVEAE</sequence>
<accession>A0A158K5T6</accession>
<dbReference type="RefSeq" id="WP_061149266.1">
    <property type="nucleotide sequence ID" value="NZ_FCOM02000025.1"/>
</dbReference>
<dbReference type="Proteomes" id="UP000055019">
    <property type="component" value="Unassembled WGS sequence"/>
</dbReference>
<gene>
    <name evidence="1" type="ORF">AWB74_04879</name>
</gene>
<protein>
    <submittedName>
        <fullName evidence="1">Uncharacterized protein</fullName>
    </submittedName>
</protein>
<dbReference type="Gene3D" id="1.10.238.160">
    <property type="match status" value="1"/>
</dbReference>